<evidence type="ECO:0000259" key="1">
    <source>
        <dbReference type="PROSITE" id="PS51263"/>
    </source>
</evidence>
<accession>A0A7S1G3X7</accession>
<protein>
    <recommendedName>
        <fullName evidence="1">ADF-H domain-containing protein</fullName>
    </recommendedName>
</protein>
<dbReference type="PROSITE" id="PS51263">
    <property type="entry name" value="ADF_H"/>
    <property type="match status" value="1"/>
</dbReference>
<name>A0A7S1G3X7_9STRA</name>
<organism evidence="2">
    <name type="scientific">Bicosoecida sp. CB-2014</name>
    <dbReference type="NCBI Taxonomy" id="1486930"/>
    <lineage>
        <taxon>Eukaryota</taxon>
        <taxon>Sar</taxon>
        <taxon>Stramenopiles</taxon>
        <taxon>Bigyra</taxon>
        <taxon>Opalozoa</taxon>
        <taxon>Bicosoecida</taxon>
    </lineage>
</organism>
<dbReference type="AlphaFoldDB" id="A0A7S1G3X7"/>
<dbReference type="EMBL" id="HBFS01003315">
    <property type="protein sequence ID" value="CAD8909093.1"/>
    <property type="molecule type" value="Transcribed_RNA"/>
</dbReference>
<dbReference type="InterPro" id="IPR002108">
    <property type="entry name" value="ADF-H"/>
</dbReference>
<dbReference type="GO" id="GO:0003779">
    <property type="term" value="F:actin binding"/>
    <property type="evidence" value="ECO:0007669"/>
    <property type="project" value="InterPro"/>
</dbReference>
<feature type="domain" description="ADF-H" evidence="1">
    <location>
        <begin position="3"/>
        <end position="175"/>
    </location>
</feature>
<dbReference type="Gene3D" id="3.40.20.10">
    <property type="entry name" value="Severin"/>
    <property type="match status" value="1"/>
</dbReference>
<dbReference type="SUPFAM" id="SSF55753">
    <property type="entry name" value="Actin depolymerizing proteins"/>
    <property type="match status" value="1"/>
</dbReference>
<dbReference type="InterPro" id="IPR029006">
    <property type="entry name" value="ADF-H/Gelsolin-like_dom_sf"/>
</dbReference>
<proteinExistence type="predicted"/>
<gene>
    <name evidence="2" type="ORF">BSP0115_LOCUS2297</name>
</gene>
<sequence length="180" mass="20114">MAATNIHPKEDDLREFNATFKNSTKNKNGTKIKFVIWEIQKAKAKNPEDSDEEIELDQVCIASQHPPVEEAKGEVGEDEYENAQFDALVNVIRESYADKPCFICYQINGKSPDGRPQDKLVTIGWNPDDGNIRLKMKYAGTEGHIKDKFPSSSGAIVKFSDFGEFNIAELQRDCGLAVTA</sequence>
<dbReference type="Pfam" id="PF00241">
    <property type="entry name" value="Cofilin_ADF"/>
    <property type="match status" value="1"/>
</dbReference>
<reference evidence="2" key="1">
    <citation type="submission" date="2021-01" db="EMBL/GenBank/DDBJ databases">
        <authorList>
            <person name="Corre E."/>
            <person name="Pelletier E."/>
            <person name="Niang G."/>
            <person name="Scheremetjew M."/>
            <person name="Finn R."/>
            <person name="Kale V."/>
            <person name="Holt S."/>
            <person name="Cochrane G."/>
            <person name="Meng A."/>
            <person name="Brown T."/>
            <person name="Cohen L."/>
        </authorList>
    </citation>
    <scope>NUCLEOTIDE SEQUENCE</scope>
    <source>
        <strain evidence="2">Ms1</strain>
    </source>
</reference>
<evidence type="ECO:0000313" key="2">
    <source>
        <dbReference type="EMBL" id="CAD8909093.1"/>
    </source>
</evidence>